<proteinExistence type="predicted"/>
<keyword evidence="2" id="KW-1185">Reference proteome</keyword>
<dbReference type="EMBL" id="JAAOYO010000004">
    <property type="protein sequence ID" value="NII42267.1"/>
    <property type="molecule type" value="Genomic_DNA"/>
</dbReference>
<organism evidence="1 2">
    <name type="scientific">Curtobacterium salicis</name>
    <dbReference type="NCBI Taxonomy" id="1779862"/>
    <lineage>
        <taxon>Bacteria</taxon>
        <taxon>Bacillati</taxon>
        <taxon>Actinomycetota</taxon>
        <taxon>Actinomycetes</taxon>
        <taxon>Micrococcales</taxon>
        <taxon>Microbacteriaceae</taxon>
        <taxon>Curtobacterium</taxon>
    </lineage>
</organism>
<name>A0ABX0TB17_9MICO</name>
<reference evidence="1 2" key="1">
    <citation type="submission" date="2020-03" db="EMBL/GenBank/DDBJ databases">
        <title>Above-ground endophytic microbial communities from plants in different locations in the United States.</title>
        <authorList>
            <person name="Frank C."/>
        </authorList>
    </citation>
    <scope>NUCLEOTIDE SEQUENCE [LARGE SCALE GENOMIC DNA]</scope>
    <source>
        <strain evidence="1 2">WW7</strain>
    </source>
</reference>
<gene>
    <name evidence="1" type="ORF">E9228_002925</name>
</gene>
<accession>A0ABX0TB17</accession>
<comment type="caution">
    <text evidence="1">The sequence shown here is derived from an EMBL/GenBank/DDBJ whole genome shotgun (WGS) entry which is preliminary data.</text>
</comment>
<dbReference type="RefSeq" id="WP_166781244.1">
    <property type="nucleotide sequence ID" value="NZ_JAAOYO010000004.1"/>
</dbReference>
<dbReference type="Proteomes" id="UP001318300">
    <property type="component" value="Unassembled WGS sequence"/>
</dbReference>
<evidence type="ECO:0000313" key="1">
    <source>
        <dbReference type="EMBL" id="NII42267.1"/>
    </source>
</evidence>
<sequence length="124" mass="13205">MSVQIMKRKLEETRDGLQEVDVDGALAHAQLGHKVTAIVTYEVIEHRDNADGQSTLVKAVHIEPMGGDLLVSAQGLQQSAYQVRTGNETLGIFDAEQAPADDEDPDATVTDFGAALASPFGGDQ</sequence>
<evidence type="ECO:0000313" key="2">
    <source>
        <dbReference type="Proteomes" id="UP001318300"/>
    </source>
</evidence>
<protein>
    <submittedName>
        <fullName evidence="1">ABC-type antimicrobial peptide transport system ATPase subunit</fullName>
    </submittedName>
</protein>